<accession>A0A804HSI5</accession>
<name>A0A804HSI5_MUSAM</name>
<dbReference type="Proteomes" id="UP000012960">
    <property type="component" value="Unplaced"/>
</dbReference>
<dbReference type="EnsemblPlants" id="Ma01_t10470.1">
    <property type="protein sequence ID" value="Ma01_p10470.1"/>
    <property type="gene ID" value="Ma01_g10470"/>
</dbReference>
<protein>
    <submittedName>
        <fullName evidence="1">Uncharacterized protein</fullName>
    </submittedName>
</protein>
<keyword evidence="2" id="KW-1185">Reference proteome</keyword>
<proteinExistence type="predicted"/>
<dbReference type="Gramene" id="Ma01_t10470.1">
    <property type="protein sequence ID" value="Ma01_p10470.1"/>
    <property type="gene ID" value="Ma01_g10470"/>
</dbReference>
<evidence type="ECO:0000313" key="2">
    <source>
        <dbReference type="Proteomes" id="UP000012960"/>
    </source>
</evidence>
<organism evidence="1 2">
    <name type="scientific">Musa acuminata subsp. malaccensis</name>
    <name type="common">Wild banana</name>
    <name type="synonym">Musa malaccensis</name>
    <dbReference type="NCBI Taxonomy" id="214687"/>
    <lineage>
        <taxon>Eukaryota</taxon>
        <taxon>Viridiplantae</taxon>
        <taxon>Streptophyta</taxon>
        <taxon>Embryophyta</taxon>
        <taxon>Tracheophyta</taxon>
        <taxon>Spermatophyta</taxon>
        <taxon>Magnoliopsida</taxon>
        <taxon>Liliopsida</taxon>
        <taxon>Zingiberales</taxon>
        <taxon>Musaceae</taxon>
        <taxon>Musa</taxon>
    </lineage>
</organism>
<dbReference type="InParanoid" id="A0A804HSI5"/>
<dbReference type="AlphaFoldDB" id="A0A804HSI5"/>
<reference evidence="1" key="1">
    <citation type="submission" date="2021-05" db="UniProtKB">
        <authorList>
            <consortium name="EnsemblPlants"/>
        </authorList>
    </citation>
    <scope>IDENTIFICATION</scope>
    <source>
        <strain evidence="1">subsp. malaccensis</strain>
    </source>
</reference>
<evidence type="ECO:0000313" key="1">
    <source>
        <dbReference type="EnsemblPlants" id="Ma01_p10470.1"/>
    </source>
</evidence>
<sequence length="24" mass="2643">MLASKKFSLGLPDCSHHVSLVILF</sequence>